<evidence type="ECO:0000313" key="3">
    <source>
        <dbReference type="EMBL" id="NBL64119.1"/>
    </source>
</evidence>
<evidence type="ECO:0000256" key="1">
    <source>
        <dbReference type="SAM" id="MobiDB-lite"/>
    </source>
</evidence>
<comment type="caution">
    <text evidence="3">The sequence shown here is derived from an EMBL/GenBank/DDBJ whole genome shotgun (WGS) entry which is preliminary data.</text>
</comment>
<feature type="signal peptide" evidence="2">
    <location>
        <begin position="1"/>
        <end position="24"/>
    </location>
</feature>
<evidence type="ECO:0008006" key="5">
    <source>
        <dbReference type="Google" id="ProtNLM"/>
    </source>
</evidence>
<feature type="compositionally biased region" description="Gly residues" evidence="1">
    <location>
        <begin position="112"/>
        <end position="129"/>
    </location>
</feature>
<feature type="region of interest" description="Disordered" evidence="1">
    <location>
        <begin position="54"/>
        <end position="139"/>
    </location>
</feature>
<proteinExistence type="predicted"/>
<feature type="chain" id="PRO_5047071719" description="Lipoprotein" evidence="2">
    <location>
        <begin position="25"/>
        <end position="139"/>
    </location>
</feature>
<reference evidence="4" key="1">
    <citation type="submission" date="2020-01" db="EMBL/GenBank/DDBJ databases">
        <title>Sphingomonas sp. strain CSW-10.</title>
        <authorList>
            <person name="Chen W.-M."/>
        </authorList>
    </citation>
    <scope>NUCLEOTIDE SEQUENCE [LARGE SCALE GENOMIC DNA]</scope>
    <source>
        <strain evidence="4">NST-5</strain>
    </source>
</reference>
<dbReference type="PROSITE" id="PS51257">
    <property type="entry name" value="PROKAR_LIPOPROTEIN"/>
    <property type="match status" value="1"/>
</dbReference>
<feature type="compositionally biased region" description="Polar residues" evidence="1">
    <location>
        <begin position="86"/>
        <end position="101"/>
    </location>
</feature>
<feature type="compositionally biased region" description="Polar residues" evidence="1">
    <location>
        <begin position="54"/>
        <end position="76"/>
    </location>
</feature>
<name>A0ABW9Z611_9FLAO</name>
<evidence type="ECO:0000256" key="2">
    <source>
        <dbReference type="SAM" id="SignalP"/>
    </source>
</evidence>
<dbReference type="RefSeq" id="WP_166535937.1">
    <property type="nucleotide sequence ID" value="NZ_JAABLM010000002.1"/>
</dbReference>
<keyword evidence="2" id="KW-0732">Signal</keyword>
<protein>
    <recommendedName>
        <fullName evidence="5">Lipoprotein</fullName>
    </recommendedName>
</protein>
<accession>A0ABW9Z611</accession>
<evidence type="ECO:0000313" key="4">
    <source>
        <dbReference type="Proteomes" id="UP000798602"/>
    </source>
</evidence>
<gene>
    <name evidence="3" type="ORF">GV828_02770</name>
</gene>
<organism evidence="3 4">
    <name type="scientific">Flavobacterium ichthyis</name>
    <dbReference type="NCBI Taxonomy" id="2698827"/>
    <lineage>
        <taxon>Bacteria</taxon>
        <taxon>Pseudomonadati</taxon>
        <taxon>Bacteroidota</taxon>
        <taxon>Flavobacteriia</taxon>
        <taxon>Flavobacteriales</taxon>
        <taxon>Flavobacteriaceae</taxon>
        <taxon>Flavobacterium</taxon>
    </lineage>
</organism>
<dbReference type="Proteomes" id="UP000798602">
    <property type="component" value="Unassembled WGS sequence"/>
</dbReference>
<sequence length="139" mass="14676">MKSLSKNISAAILLLSIAITTTLAISCNKKDPCVECAEKNIELNNNTDTVVIKNNPSFKNSNRRPSGVSAQNTTLESNRESKLNQKNEPNVSIIDPNQKSNTDTDRVYGSSGTSGGSGTSGSGGEGNGSTGWNDNVKKK</sequence>
<dbReference type="EMBL" id="JAABLM010000002">
    <property type="protein sequence ID" value="NBL64119.1"/>
    <property type="molecule type" value="Genomic_DNA"/>
</dbReference>
<keyword evidence="4" id="KW-1185">Reference proteome</keyword>